<comment type="similarity">
    <text evidence="3 13">Belongs to the transcription factor STAT family.</text>
</comment>
<dbReference type="GO" id="GO:0005634">
    <property type="term" value="C:nucleus"/>
    <property type="evidence" value="ECO:0007669"/>
    <property type="project" value="UniProtKB-SubCell"/>
</dbReference>
<comment type="subcellular location">
    <subcellularLocation>
        <location evidence="2 13">Cytoplasm</location>
    </subcellularLocation>
    <subcellularLocation>
        <location evidence="1 13">Nucleus</location>
    </subcellularLocation>
</comment>
<keyword evidence="8 13" id="KW-0238">DNA-binding</keyword>
<dbReference type="Pfam" id="PF02864">
    <property type="entry name" value="STAT_bind"/>
    <property type="match status" value="1"/>
</dbReference>
<dbReference type="InterPro" id="IPR015988">
    <property type="entry name" value="STAT_TF_CC"/>
</dbReference>
<evidence type="ECO:0000256" key="12">
    <source>
        <dbReference type="PROSITE-ProRule" id="PRU00191"/>
    </source>
</evidence>
<reference evidence="15" key="1">
    <citation type="submission" date="2020-06" db="EMBL/GenBank/DDBJ databases">
        <title>Draft genome of Bugula neritina, a colonial animal packing powerful symbionts and potential medicines.</title>
        <authorList>
            <person name="Rayko M."/>
        </authorList>
    </citation>
    <scope>NUCLEOTIDE SEQUENCE [LARGE SCALE GENOMIC DNA]</scope>
    <source>
        <strain evidence="15">Kwan_BN1</strain>
    </source>
</reference>
<evidence type="ECO:0000256" key="9">
    <source>
        <dbReference type="ARBA" id="ARBA00023159"/>
    </source>
</evidence>
<dbReference type="Gene3D" id="1.10.238.10">
    <property type="entry name" value="EF-hand"/>
    <property type="match status" value="1"/>
</dbReference>
<dbReference type="PANTHER" id="PTHR11801">
    <property type="entry name" value="SIGNAL TRANSDUCER AND ACTIVATOR OF TRANSCRIPTION"/>
    <property type="match status" value="1"/>
</dbReference>
<gene>
    <name evidence="15" type="ORF">EB796_015992</name>
</gene>
<dbReference type="SUPFAM" id="SSF48092">
    <property type="entry name" value="Transcription factor STAT-4 N-domain"/>
    <property type="match status" value="1"/>
</dbReference>
<evidence type="ECO:0000256" key="5">
    <source>
        <dbReference type="ARBA" id="ARBA00022553"/>
    </source>
</evidence>
<dbReference type="InterPro" id="IPR013800">
    <property type="entry name" value="STAT_TF_alpha"/>
</dbReference>
<dbReference type="Pfam" id="PF21354">
    <property type="entry name" value="STAT_linker"/>
    <property type="match status" value="1"/>
</dbReference>
<evidence type="ECO:0000256" key="4">
    <source>
        <dbReference type="ARBA" id="ARBA00022490"/>
    </source>
</evidence>
<keyword evidence="6 12" id="KW-0727">SH2 domain</keyword>
<dbReference type="SUPFAM" id="SSF47655">
    <property type="entry name" value="STAT"/>
    <property type="match status" value="1"/>
</dbReference>
<dbReference type="InterPro" id="IPR013799">
    <property type="entry name" value="STAT_TF_prot_interaction"/>
</dbReference>
<name>A0A7J7JJC9_BUGNE</name>
<organism evidence="15 16">
    <name type="scientific">Bugula neritina</name>
    <name type="common">Brown bryozoan</name>
    <name type="synonym">Sertularia neritina</name>
    <dbReference type="NCBI Taxonomy" id="10212"/>
    <lineage>
        <taxon>Eukaryota</taxon>
        <taxon>Metazoa</taxon>
        <taxon>Spiralia</taxon>
        <taxon>Lophotrochozoa</taxon>
        <taxon>Bryozoa</taxon>
        <taxon>Gymnolaemata</taxon>
        <taxon>Cheilostomatida</taxon>
        <taxon>Flustrina</taxon>
        <taxon>Buguloidea</taxon>
        <taxon>Bugulidae</taxon>
        <taxon>Bugula</taxon>
    </lineage>
</organism>
<dbReference type="SUPFAM" id="SSF55550">
    <property type="entry name" value="SH2 domain"/>
    <property type="match status" value="1"/>
</dbReference>
<dbReference type="FunFam" id="2.60.40.630:FF:000003">
    <property type="entry name" value="Signal transducer and transcription activator 6"/>
    <property type="match status" value="1"/>
</dbReference>
<dbReference type="InterPro" id="IPR001217">
    <property type="entry name" value="STAT"/>
</dbReference>
<comment type="caution">
    <text evidence="15">The sequence shown here is derived from an EMBL/GenBank/DDBJ whole genome shotgun (WGS) entry which is preliminary data.</text>
</comment>
<dbReference type="Pfam" id="PF02865">
    <property type="entry name" value="STAT_int"/>
    <property type="match status" value="1"/>
</dbReference>
<dbReference type="GO" id="GO:0005737">
    <property type="term" value="C:cytoplasm"/>
    <property type="evidence" value="ECO:0007669"/>
    <property type="project" value="UniProtKB-SubCell"/>
</dbReference>
<evidence type="ECO:0000256" key="11">
    <source>
        <dbReference type="ARBA" id="ARBA00023242"/>
    </source>
</evidence>
<dbReference type="Gene3D" id="3.30.505.10">
    <property type="entry name" value="SH2 domain"/>
    <property type="match status" value="1"/>
</dbReference>
<dbReference type="GO" id="GO:0007166">
    <property type="term" value="P:cell surface receptor signaling pathway"/>
    <property type="evidence" value="ECO:0007669"/>
    <property type="project" value="UniProtKB-ARBA"/>
</dbReference>
<dbReference type="Gene3D" id="1.20.1050.20">
    <property type="entry name" value="STAT transcription factor, all-alpha domain"/>
    <property type="match status" value="1"/>
</dbReference>
<evidence type="ECO:0000313" key="16">
    <source>
        <dbReference type="Proteomes" id="UP000593567"/>
    </source>
</evidence>
<dbReference type="GO" id="GO:0001228">
    <property type="term" value="F:DNA-binding transcription activator activity, RNA polymerase II-specific"/>
    <property type="evidence" value="ECO:0007669"/>
    <property type="project" value="UniProtKB-ARBA"/>
</dbReference>
<evidence type="ECO:0000256" key="13">
    <source>
        <dbReference type="RuleBase" id="RU046415"/>
    </source>
</evidence>
<dbReference type="Pfam" id="PF01017">
    <property type="entry name" value="STAT_alpha"/>
    <property type="match status" value="1"/>
</dbReference>
<keyword evidence="4 13" id="KW-0963">Cytoplasm</keyword>
<dbReference type="Gene3D" id="1.10.532.10">
    <property type="entry name" value="STAT transcription factor, N-terminal domain"/>
    <property type="match status" value="1"/>
</dbReference>
<keyword evidence="5 13" id="KW-0597">Phosphoprotein</keyword>
<dbReference type="AlphaFoldDB" id="A0A7J7JJC9"/>
<evidence type="ECO:0000256" key="10">
    <source>
        <dbReference type="ARBA" id="ARBA00023163"/>
    </source>
</evidence>
<dbReference type="SMART" id="SM00964">
    <property type="entry name" value="STAT_int"/>
    <property type="match status" value="1"/>
</dbReference>
<accession>A0A7J7JJC9</accession>
<dbReference type="EMBL" id="VXIV02002437">
    <property type="protein sequence ID" value="KAF6025741.1"/>
    <property type="molecule type" value="Genomic_DNA"/>
</dbReference>
<evidence type="ECO:0000256" key="2">
    <source>
        <dbReference type="ARBA" id="ARBA00004496"/>
    </source>
</evidence>
<dbReference type="OrthoDB" id="19300at2759"/>
<dbReference type="InterPro" id="IPR012345">
    <property type="entry name" value="STAT_TF_DNA-bd_N"/>
</dbReference>
<dbReference type="Gene3D" id="2.60.40.630">
    <property type="entry name" value="STAT transcription factor, DNA-binding domain"/>
    <property type="match status" value="1"/>
</dbReference>
<dbReference type="InterPro" id="IPR013801">
    <property type="entry name" value="STAT_TF_DNA-bd"/>
</dbReference>
<keyword evidence="7 13" id="KW-0805">Transcription regulation</keyword>
<keyword evidence="10 13" id="KW-0804">Transcription</keyword>
<dbReference type="PROSITE" id="PS50001">
    <property type="entry name" value="SH2"/>
    <property type="match status" value="1"/>
</dbReference>
<proteinExistence type="inferred from homology"/>
<evidence type="ECO:0000256" key="7">
    <source>
        <dbReference type="ARBA" id="ARBA00023015"/>
    </source>
</evidence>
<dbReference type="InterPro" id="IPR036860">
    <property type="entry name" value="SH2_dom_sf"/>
</dbReference>
<dbReference type="InterPro" id="IPR036535">
    <property type="entry name" value="STAT_N_sf"/>
</dbReference>
<dbReference type="SUPFAM" id="SSF49417">
    <property type="entry name" value="p53-like transcription factors"/>
    <property type="match status" value="1"/>
</dbReference>
<protein>
    <recommendedName>
        <fullName evidence="13">Signal transducer and activator of transcription</fullName>
    </recommendedName>
</protein>
<evidence type="ECO:0000256" key="8">
    <source>
        <dbReference type="ARBA" id="ARBA00023125"/>
    </source>
</evidence>
<keyword evidence="16" id="KW-1185">Reference proteome</keyword>
<evidence type="ECO:0000256" key="1">
    <source>
        <dbReference type="ARBA" id="ARBA00004123"/>
    </source>
</evidence>
<dbReference type="CDD" id="cd09919">
    <property type="entry name" value="SH2_STAT_family"/>
    <property type="match status" value="1"/>
</dbReference>
<keyword evidence="9 13" id="KW-0010">Activator</keyword>
<sequence>MALWARTQQLTGSYLRDVQELYRTRFPIEVRHSIAQWLESQDWRLIDENNDEATAYHMLEQMEMQINEKANAYMHDEQSFPFRLRLLDTASGIKMAYKDYPLELVRLIRESLFREEQLVLMCTNEPMKQENQVSQTERKILTDLETLRNDVAKAGTYVKDLHQKHEYFVIQFQQNHKTEDLLKALKAQNAGGDFKKQQRIQQQIKNHEMENTNLKTALRSGAMDIKNLRTKTYQHMKDITSLFATLCHMVFDVELISWKNLQRQSTFKSDHGFTLTKIQRWCEELASLLNDCKQQVMKLQMLEGEIKSDGHSTCTVEELDKELRSLLNILLRNSFVVDRQPPQVIRKDAKFTANVRLLVGHKLNVFMSMPTVEASIISEPQARRIVSDGCIGDNMENAGDILNNKGTMEYTPGQGQMSIAFRNMQLKKIKRADRKGQELVVEEKFCILFRAVIQADRKYESWTMSLPIVVTVHGNQECQAQATILWDNAFSDPRRIPFTVPDQANWTDLSTLLSCWYHLKTDKGLSFDHLQILAAKLFGESNNDYSANMVSRSQFHKDHLQPGKCNFTLWEWIYSVQKLTRDHLKEAWVDGHIMGFVSKKTAQEILMATPPGTFLLRYSDTELGGISIVYNEHVPGQDTMHVCNLCPFTDKDFKIRSLADRIKDLDKLWTLYPATPKNVAFGKYWSRNVDAVQQSVPGDYIPHTLSMTIPNASSTVNPANVGGTTPDHLLHPPLSASSMDFEYPDDELATYLSPGFNQSDFNDVLADFVPGP</sequence>
<evidence type="ECO:0000313" key="15">
    <source>
        <dbReference type="EMBL" id="KAF6025741.1"/>
    </source>
</evidence>
<evidence type="ECO:0000259" key="14">
    <source>
        <dbReference type="PROSITE" id="PS50001"/>
    </source>
</evidence>
<feature type="domain" description="SH2" evidence="14">
    <location>
        <begin position="588"/>
        <end position="681"/>
    </location>
</feature>
<dbReference type="GO" id="GO:0000977">
    <property type="term" value="F:RNA polymerase II transcription regulatory region sequence-specific DNA binding"/>
    <property type="evidence" value="ECO:0007669"/>
    <property type="project" value="UniProtKB-ARBA"/>
</dbReference>
<keyword evidence="11 13" id="KW-0539">Nucleus</keyword>
<dbReference type="Pfam" id="PF00017">
    <property type="entry name" value="SH2"/>
    <property type="match status" value="1"/>
</dbReference>
<evidence type="ECO:0000256" key="6">
    <source>
        <dbReference type="ARBA" id="ARBA00022999"/>
    </source>
</evidence>
<dbReference type="InterPro" id="IPR008967">
    <property type="entry name" value="p53-like_TF_DNA-bd_sf"/>
</dbReference>
<dbReference type="InterPro" id="IPR000980">
    <property type="entry name" value="SH2"/>
</dbReference>
<dbReference type="InterPro" id="IPR048988">
    <property type="entry name" value="STAT_linker"/>
</dbReference>
<dbReference type="Proteomes" id="UP000593567">
    <property type="component" value="Unassembled WGS sequence"/>
</dbReference>
<evidence type="ECO:0000256" key="3">
    <source>
        <dbReference type="ARBA" id="ARBA00005586"/>
    </source>
</evidence>